<name>A0ABU8NH37_9SPHI</name>
<comment type="caution">
    <text evidence="1">The sequence shown here is derived from an EMBL/GenBank/DDBJ whole genome shotgun (WGS) entry which is preliminary data.</text>
</comment>
<proteinExistence type="predicted"/>
<accession>A0ABU8NH37</accession>
<dbReference type="RefSeq" id="WP_288879995.1">
    <property type="nucleotide sequence ID" value="NZ_CBFGNQ010000004.1"/>
</dbReference>
<dbReference type="EMBL" id="JBBEUB010000001">
    <property type="protein sequence ID" value="MEJ2901036.1"/>
    <property type="molecule type" value="Genomic_DNA"/>
</dbReference>
<evidence type="ECO:0000313" key="1">
    <source>
        <dbReference type="EMBL" id="MEJ2901036.1"/>
    </source>
</evidence>
<dbReference type="Proteomes" id="UP001378956">
    <property type="component" value="Unassembled WGS sequence"/>
</dbReference>
<gene>
    <name evidence="1" type="ORF">WAE58_01290</name>
</gene>
<evidence type="ECO:0000313" key="2">
    <source>
        <dbReference type="Proteomes" id="UP001378956"/>
    </source>
</evidence>
<organism evidence="1 2">
    <name type="scientific">Pedobacter panaciterrae</name>
    <dbReference type="NCBI Taxonomy" id="363849"/>
    <lineage>
        <taxon>Bacteria</taxon>
        <taxon>Pseudomonadati</taxon>
        <taxon>Bacteroidota</taxon>
        <taxon>Sphingobacteriia</taxon>
        <taxon>Sphingobacteriales</taxon>
        <taxon>Sphingobacteriaceae</taxon>
        <taxon>Pedobacter</taxon>
    </lineage>
</organism>
<reference evidence="1 2" key="1">
    <citation type="submission" date="2024-03" db="EMBL/GenBank/DDBJ databases">
        <title>Sequence of Lycoming College Course Isolates.</title>
        <authorList>
            <person name="Plotts O."/>
            <person name="Newman J."/>
        </authorList>
    </citation>
    <scope>NUCLEOTIDE SEQUENCE [LARGE SCALE GENOMIC DNA]</scope>
    <source>
        <strain evidence="1 2">CJB-3</strain>
    </source>
</reference>
<keyword evidence="2" id="KW-1185">Reference proteome</keyword>
<sequence>METPILDEKYYFKPSVPVNELPGDGNLVINTSVNPEEKYVINVAEYRSLRNAIIKHLLTFYDRVDYCDAGDINTYLSIRGYKGHQLFTYVFYVEEWHCYQHTGVFQEMITQYLAWGIADYHRNDSGMLFQRIKTTHPVTQYSVLRDEGDKV</sequence>
<protein>
    <submittedName>
        <fullName evidence="1">Uncharacterized protein</fullName>
    </submittedName>
</protein>